<proteinExistence type="predicted"/>
<organism evidence="1 2">
    <name type="scientific">Streptomyces kasugaensis</name>
    <dbReference type="NCBI Taxonomy" id="1946"/>
    <lineage>
        <taxon>Bacteria</taxon>
        <taxon>Bacillati</taxon>
        <taxon>Actinomycetota</taxon>
        <taxon>Actinomycetes</taxon>
        <taxon>Kitasatosporales</taxon>
        <taxon>Streptomycetaceae</taxon>
        <taxon>Streptomyces</taxon>
    </lineage>
</organism>
<dbReference type="EMBL" id="SIXH01000075">
    <property type="protein sequence ID" value="TBO59563.1"/>
    <property type="molecule type" value="Genomic_DNA"/>
</dbReference>
<dbReference type="AlphaFoldDB" id="A0A4Q9HWG7"/>
<keyword evidence="2" id="KW-1185">Reference proteome</keyword>
<dbReference type="Proteomes" id="UP000292452">
    <property type="component" value="Unassembled WGS sequence"/>
</dbReference>
<dbReference type="RefSeq" id="WP_131123104.1">
    <property type="nucleotide sequence ID" value="NZ_SIXH01000075.1"/>
</dbReference>
<reference evidence="1 2" key="1">
    <citation type="submission" date="2019-02" db="EMBL/GenBank/DDBJ databases">
        <title>Draft Genome Sequence of Streptomyces sp. AM-2504, identified by 16S rRNA comparative analysis as a Streptomyces Kasugaensis strain.</title>
        <authorList>
            <person name="Napolioni V."/>
            <person name="Giuliodori A.M."/>
            <person name="Spurio R."/>
            <person name="Fabbretti A."/>
        </authorList>
    </citation>
    <scope>NUCLEOTIDE SEQUENCE [LARGE SCALE GENOMIC DNA]</scope>
    <source>
        <strain evidence="1 2">AM-2504</strain>
    </source>
</reference>
<evidence type="ECO:0000313" key="1">
    <source>
        <dbReference type="EMBL" id="TBO59563.1"/>
    </source>
</evidence>
<evidence type="ECO:0000313" key="2">
    <source>
        <dbReference type="Proteomes" id="UP000292452"/>
    </source>
</evidence>
<accession>A0A4Q9HWG7</accession>
<name>A0A4Q9HWG7_STRKA</name>
<gene>
    <name evidence="1" type="ORF">EYS09_11340</name>
</gene>
<comment type="caution">
    <text evidence="1">The sequence shown here is derived from an EMBL/GenBank/DDBJ whole genome shotgun (WGS) entry which is preliminary data.</text>
</comment>
<sequence>MTEAIEPAAGTELGGTTDLIVPIRLHALVSNDMVNSAGGPFSRWRTDYELMLAEGTPPEPPAGQGAEEQVPFGVRLQWQFPEALATGHYDEKTEVTTFPLVPNRWLIVRYFDPRGQQTRADQNTVHAKGWLVHSDYLESDYPDRDDLAELKVPRFRDPESAQTTFLSLVTDVTDEPWTDPGRREPFLTAVGPGLPAFAAYEPYHEGVFSFHDDLEDLKDGTIDTYPPDNRLSYLAVGWYSEQPADILARALTVPGLLPPDRTDPEAVLEALGWALPGTVPDALRNTLYAGTALGITWKQRDYQPPSDKPDPVNDPLKVAVGHSVGDAAAALATLQTRSAEAGDLLSALYHGTIDSFDSPGGDHELDEALRSTWFAGHEAGYAWRLVERRGDGFGDDAEGSAAARRAARATDPQWLVRLGAQQAAYDTELPKLRSLQWRTWTLWFLRNRATREGAHAPGFDAAADAQLDPAASPDGKPSIAKLTKAQYEKVAALAQGLPRGDTPEELEAAIADFVARPDVDVPEGMALQREMSENYYTPADPVVVIEGANITEPLARDEPLPVRLAGDLLRSLKIGSSFEEVPTNPPAPRLDGFPPLVASLLAEFALLDKAAWTPAAAPGPTALHNAIAHPDLNITGSLAQYTAFWKQPWLPMYLQWDVRYVPTPFRTEGTEHWEFDGNAYTWKGTGSTAQDASSSLRRIFRGRSFLAPTVRYAVERQLDRYLQTYPDAEAMGVRQLREDASDLDMLSQTLDGFHDWLLTRSGVARPLRSRIPVPSALEPLLGDAASWPAPSGHSGTGPPDDTFQPVRAGQFFFYDLRIIDRFGRVVDLTNGAQNNYERFSPIRALSVLPDARKPLYPDPIGARRFIQLPPRLLQPARVRLAAAPALDGTVSSSPAAPTARDAGTPATPVAGWLLANRLDETLMVYASDGSPLGEMRGLNTTREIAWNPLPHSPFPDPASPGFTAAYPRLAGFIAGLRGQTSPHLAFAALLETIDGALDGIVDPSAQDDAVPSRLIGSPVALVAADLAIDLQGLPLTDPGWSTAPIPPSDGVVAGTASVDTASSQDYPGRDGYRWPVRLGSAERLTDGLIGYFASASGPDGAVSYTTLFTEQPTDAHSYLQPVGTGSGLALPGTLPGEAAVTHHLTVLMDPHAAVHATTDILPVARLALDADFVHASLARIRASFRLHPLLAVARPPTSEDEAAFARGPGPGSGLEEDSIVMPHPAAWHGDWTWAEPRDRGEDVPEWLEFPIAMADTYAYPGEPVAEARAGYLQLKPRD</sequence>
<protein>
    <submittedName>
        <fullName evidence="1">Uncharacterized protein</fullName>
    </submittedName>
</protein>